<accession>A0ABU7M778</accession>
<feature type="domain" description="GmrSD restriction endonucleases N-terminal" evidence="1">
    <location>
        <begin position="28"/>
        <end position="184"/>
    </location>
</feature>
<evidence type="ECO:0000313" key="2">
    <source>
        <dbReference type="EMBL" id="MEE3848970.1"/>
    </source>
</evidence>
<keyword evidence="3" id="KW-1185">Reference proteome</keyword>
<protein>
    <submittedName>
        <fullName evidence="2">DUF262 domain-containing protein</fullName>
    </submittedName>
</protein>
<dbReference type="EMBL" id="JAZDUF010000001">
    <property type="protein sequence ID" value="MEE3848970.1"/>
    <property type="molecule type" value="Genomic_DNA"/>
</dbReference>
<evidence type="ECO:0000259" key="1">
    <source>
        <dbReference type="Pfam" id="PF03235"/>
    </source>
</evidence>
<dbReference type="Pfam" id="PF03235">
    <property type="entry name" value="GmrSD_N"/>
    <property type="match status" value="1"/>
</dbReference>
<dbReference type="InterPro" id="IPR004919">
    <property type="entry name" value="GmrSD_N"/>
</dbReference>
<comment type="caution">
    <text evidence="2">The sequence shown here is derived from an EMBL/GenBank/DDBJ whole genome shotgun (WGS) entry which is preliminary data.</text>
</comment>
<dbReference type="RefSeq" id="WP_330430633.1">
    <property type="nucleotide sequence ID" value="NZ_JAZDUF010000001.1"/>
</dbReference>
<dbReference type="PANTHER" id="PTHR39639">
    <property type="entry name" value="CHROMOSOME 16, WHOLE GENOME SHOTGUN SEQUENCE"/>
    <property type="match status" value="1"/>
</dbReference>
<organism evidence="2 3">
    <name type="scientific">Gordonia sesuvii</name>
    <dbReference type="NCBI Taxonomy" id="3116777"/>
    <lineage>
        <taxon>Bacteria</taxon>
        <taxon>Bacillati</taxon>
        <taxon>Actinomycetota</taxon>
        <taxon>Actinomycetes</taxon>
        <taxon>Mycobacteriales</taxon>
        <taxon>Gordoniaceae</taxon>
        <taxon>Gordonia</taxon>
    </lineage>
</organism>
<proteinExistence type="predicted"/>
<dbReference type="PANTHER" id="PTHR39639:SF1">
    <property type="entry name" value="DUF262 DOMAIN-CONTAINING PROTEIN"/>
    <property type="match status" value="1"/>
</dbReference>
<reference evidence="2 3" key="1">
    <citation type="submission" date="2024-01" db="EMBL/GenBank/DDBJ databases">
        <title>Draft genome sequence of Gordonia sp. LSe1-13.</title>
        <authorList>
            <person name="Suphannarot A."/>
            <person name="Mingma R."/>
        </authorList>
    </citation>
    <scope>NUCLEOTIDE SEQUENCE [LARGE SCALE GENOMIC DNA]</scope>
    <source>
        <strain evidence="2 3">LSe1-13</strain>
    </source>
</reference>
<name>A0ABU7M778_9ACTN</name>
<sequence length="351" mass="39679">MAEVRAMTRQLDNLRRKVDVDNYTITVRELLSMADNEELHRAPTYQRKFRWDREAESRLIESILLGLPIPNLFFATNDDGTWEVVDGLQRVSTLIHFALATEKQLSGISRDEPLTLSGMAKLTEFNSLGFDDFPGPVRLAFLKRGIGVTSLSDKSDPETRFDTFERLNRGAVALSQQEVRACLYEGTFNELVRDLAEYSNFTSLVKLKSKDQNNATMEELVLKFFAYKENRDSFKGSVKDFLNEYMKLNRVLPADEIGAKEKLFKDAVDAVYAAVGNEYFLRKSTSVTPQNELEAVLVAASDVLEQHGSTSIPAEGWLDDDKLVTASTGATNTKRKLSERIERARELLTPQ</sequence>
<gene>
    <name evidence="2" type="ORF">VZC37_01405</name>
</gene>
<evidence type="ECO:0000313" key="3">
    <source>
        <dbReference type="Proteomes" id="UP001347146"/>
    </source>
</evidence>
<dbReference type="Proteomes" id="UP001347146">
    <property type="component" value="Unassembled WGS sequence"/>
</dbReference>